<comment type="function">
    <text evidence="7">Required for disulfide bond formation in some periplasmic proteins. Acts by transferring its disulfide bond to other proteins and is reduced in the process.</text>
</comment>
<feature type="domain" description="Thioredoxin-like fold" evidence="9">
    <location>
        <begin position="147"/>
        <end position="271"/>
    </location>
</feature>
<dbReference type="PANTHER" id="PTHR35272">
    <property type="entry name" value="THIOL:DISULFIDE INTERCHANGE PROTEIN DSBC-RELATED"/>
    <property type="match status" value="1"/>
</dbReference>
<comment type="similarity">
    <text evidence="2 7">Belongs to the thioredoxin family. DsbC subfamily.</text>
</comment>
<dbReference type="PANTHER" id="PTHR35272:SF3">
    <property type="entry name" value="THIOL:DISULFIDE INTERCHANGE PROTEIN DSBC"/>
    <property type="match status" value="1"/>
</dbReference>
<keyword evidence="5" id="KW-1015">Disulfide bond</keyword>
<reference evidence="11 12" key="2">
    <citation type="submission" date="2017-06" db="EMBL/GenBank/DDBJ databases">
        <authorList>
            <person name="Kim H.J."/>
            <person name="Triplett B.A."/>
        </authorList>
    </citation>
    <scope>NUCLEOTIDE SEQUENCE [LARGE SCALE GENOMIC DNA]</scope>
    <source>
        <strain evidence="11">Kingella_eburonensis</strain>
    </source>
</reference>
<dbReference type="Gene3D" id="3.10.450.70">
    <property type="entry name" value="Disulphide bond isomerase, DsbC/G, N-terminal"/>
    <property type="match status" value="1"/>
</dbReference>
<evidence type="ECO:0000313" key="11">
    <source>
        <dbReference type="EMBL" id="SNB51835.1"/>
    </source>
</evidence>
<dbReference type="GO" id="GO:0042597">
    <property type="term" value="C:periplasmic space"/>
    <property type="evidence" value="ECO:0007669"/>
    <property type="project" value="UniProtKB-SubCell"/>
</dbReference>
<dbReference type="InterPro" id="IPR009094">
    <property type="entry name" value="DiS-bond_isomerase_DsbC/G_N_sf"/>
</dbReference>
<dbReference type="CDD" id="cd03020">
    <property type="entry name" value="DsbA_DsbC_DsbG"/>
    <property type="match status" value="1"/>
</dbReference>
<dbReference type="PROSITE" id="PS51257">
    <property type="entry name" value="PROKAR_LIPOPROTEIN"/>
    <property type="match status" value="1"/>
</dbReference>
<evidence type="ECO:0000259" key="9">
    <source>
        <dbReference type="Pfam" id="PF13098"/>
    </source>
</evidence>
<evidence type="ECO:0000259" key="8">
    <source>
        <dbReference type="Pfam" id="PF10411"/>
    </source>
</evidence>
<dbReference type="SUPFAM" id="SSF52833">
    <property type="entry name" value="Thioredoxin-like"/>
    <property type="match status" value="1"/>
</dbReference>
<dbReference type="InterPro" id="IPR018950">
    <property type="entry name" value="DiS-bond_isomerase_DsbC/G_N"/>
</dbReference>
<dbReference type="SUPFAM" id="SSF54423">
    <property type="entry name" value="DsbC/DsbG N-terminal domain-like"/>
    <property type="match status" value="1"/>
</dbReference>
<dbReference type="InterPro" id="IPR036249">
    <property type="entry name" value="Thioredoxin-like_sf"/>
</dbReference>
<evidence type="ECO:0000256" key="4">
    <source>
        <dbReference type="ARBA" id="ARBA00022764"/>
    </source>
</evidence>
<dbReference type="AlphaFoldDB" id="A0A238TAW3"/>
<dbReference type="EMBL" id="FXUV02000001">
    <property type="protein sequence ID" value="SNB51835.1"/>
    <property type="molecule type" value="Genomic_DNA"/>
</dbReference>
<evidence type="ECO:0000313" key="12">
    <source>
        <dbReference type="Proteomes" id="UP000215450"/>
    </source>
</evidence>
<dbReference type="Pfam" id="PF10411">
    <property type="entry name" value="DsbC_N"/>
    <property type="match status" value="1"/>
</dbReference>
<organism evidence="11 12">
    <name type="scientific">Kingella negevensis</name>
    <dbReference type="NCBI Taxonomy" id="1522312"/>
    <lineage>
        <taxon>Bacteria</taxon>
        <taxon>Pseudomonadati</taxon>
        <taxon>Pseudomonadota</taxon>
        <taxon>Betaproteobacteria</taxon>
        <taxon>Neisseriales</taxon>
        <taxon>Neisseriaceae</taxon>
        <taxon>Kingella</taxon>
    </lineage>
</organism>
<evidence type="ECO:0000256" key="1">
    <source>
        <dbReference type="ARBA" id="ARBA00004418"/>
    </source>
</evidence>
<feature type="signal peptide" evidence="7">
    <location>
        <begin position="1"/>
        <end position="17"/>
    </location>
</feature>
<name>A0A238TAW3_9NEIS</name>
<dbReference type="InterPro" id="IPR012336">
    <property type="entry name" value="Thioredoxin-like_fold"/>
</dbReference>
<keyword evidence="6 7" id="KW-0676">Redox-active center</keyword>
<gene>
    <name evidence="11" type="primary">dsbC</name>
    <name evidence="11" type="ORF">KEBURONENSIS_00141</name>
</gene>
<dbReference type="OrthoDB" id="12976at2"/>
<reference evidence="10" key="1">
    <citation type="submission" date="2017-05" db="EMBL/GenBank/DDBJ databases">
        <authorList>
            <person name="Song R."/>
            <person name="Chenine A.L."/>
            <person name="Ruprecht R.M."/>
        </authorList>
    </citation>
    <scope>NUCLEOTIDE SEQUENCE</scope>
    <source>
        <strain evidence="10">Kingella_eburonensis</strain>
    </source>
</reference>
<evidence type="ECO:0000313" key="10">
    <source>
        <dbReference type="EMBL" id="SMQ11784.1"/>
    </source>
</evidence>
<dbReference type="Gene3D" id="3.40.30.10">
    <property type="entry name" value="Glutaredoxin"/>
    <property type="match status" value="1"/>
</dbReference>
<dbReference type="Proteomes" id="UP000215450">
    <property type="component" value="Unassembled WGS sequence"/>
</dbReference>
<dbReference type="InterPro" id="IPR033954">
    <property type="entry name" value="DiS-bond_Isoase_DsbC/G"/>
</dbReference>
<protein>
    <recommendedName>
        <fullName evidence="7">Thiol:disulfide interchange protein</fullName>
    </recommendedName>
</protein>
<feature type="chain" id="PRO_5015018967" description="Thiol:disulfide interchange protein" evidence="7">
    <location>
        <begin position="18"/>
        <end position="276"/>
    </location>
</feature>
<dbReference type="InterPro" id="IPR051470">
    <property type="entry name" value="Thiol:disulfide_interchange"/>
</dbReference>
<evidence type="ECO:0000256" key="3">
    <source>
        <dbReference type="ARBA" id="ARBA00022729"/>
    </source>
</evidence>
<dbReference type="STRING" id="1522312.GCA_900177895_02046"/>
<keyword evidence="4 7" id="KW-0574">Periplasm</keyword>
<accession>A0A238TAW3</accession>
<evidence type="ECO:0000256" key="5">
    <source>
        <dbReference type="ARBA" id="ARBA00023157"/>
    </source>
</evidence>
<dbReference type="EMBL" id="FXUV01000001">
    <property type="protein sequence ID" value="SMQ11784.1"/>
    <property type="molecule type" value="Genomic_DNA"/>
</dbReference>
<keyword evidence="12" id="KW-1185">Reference proteome</keyword>
<feature type="domain" description="Disulphide bond isomerase DsbC/G N-terminal" evidence="8">
    <location>
        <begin position="58"/>
        <end position="123"/>
    </location>
</feature>
<comment type="subcellular location">
    <subcellularLocation>
        <location evidence="1 7">Periplasm</location>
    </subcellularLocation>
</comment>
<evidence type="ECO:0000256" key="2">
    <source>
        <dbReference type="ARBA" id="ARBA00009813"/>
    </source>
</evidence>
<proteinExistence type="inferred from homology"/>
<sequence>MKFRTVFLALAMTTVFSGCKQNLAVAGTEKMAASEPKAEATKPAAKAEVGKDVPADVTKAITSNLETRYADQKLKIQSVSSTPIAGLYEIVANGKQIAYTDATGNYMLVGDLIETKEGRSLTEERKAVLNAIDYSALPFQYAIKEVRGNGKLQVAVFSDPDCPFCKRLEHEFAQMTNVTIYNFMMPITSLHPDAERKAVQIMCQPNPTQAWVAWMREGKMLPKVAECNNHHVQETMELGEGFGFNGTPTLVFPNGRTQSGYLPAEQLVEVLKANQK</sequence>
<keyword evidence="3 7" id="KW-0732">Signal</keyword>
<dbReference type="Pfam" id="PF13098">
    <property type="entry name" value="Thioredoxin_2"/>
    <property type="match status" value="1"/>
</dbReference>
<evidence type="ECO:0000256" key="6">
    <source>
        <dbReference type="ARBA" id="ARBA00023284"/>
    </source>
</evidence>
<evidence type="ECO:0000256" key="7">
    <source>
        <dbReference type="RuleBase" id="RU364038"/>
    </source>
</evidence>